<proteinExistence type="predicted"/>
<protein>
    <submittedName>
        <fullName evidence="2">YtxH domain-containing protein</fullName>
    </submittedName>
</protein>
<dbReference type="AlphaFoldDB" id="A0A4U3L0H0"/>
<name>A0A4U3L0H0_9BACT</name>
<keyword evidence="1" id="KW-1133">Transmembrane helix</keyword>
<dbReference type="EMBL" id="SZQL01000007">
    <property type="protein sequence ID" value="TKK68591.1"/>
    <property type="molecule type" value="Genomic_DNA"/>
</dbReference>
<organism evidence="2 3">
    <name type="scientific">Ilyomonas limi</name>
    <dbReference type="NCBI Taxonomy" id="2575867"/>
    <lineage>
        <taxon>Bacteria</taxon>
        <taxon>Pseudomonadati</taxon>
        <taxon>Bacteroidota</taxon>
        <taxon>Chitinophagia</taxon>
        <taxon>Chitinophagales</taxon>
        <taxon>Chitinophagaceae</taxon>
        <taxon>Ilyomonas</taxon>
    </lineage>
</organism>
<evidence type="ECO:0000313" key="2">
    <source>
        <dbReference type="EMBL" id="TKK68591.1"/>
    </source>
</evidence>
<gene>
    <name evidence="2" type="ORF">FC093_10745</name>
</gene>
<dbReference type="Pfam" id="PF12732">
    <property type="entry name" value="YtxH"/>
    <property type="match status" value="1"/>
</dbReference>
<keyword evidence="3" id="KW-1185">Reference proteome</keyword>
<evidence type="ECO:0000256" key="1">
    <source>
        <dbReference type="SAM" id="Phobius"/>
    </source>
</evidence>
<sequence length="79" mass="8687">MHPLSFIRGALFGAFVMYLFAPRSGAETRRMFAQKGEDLKNTLGNIADTVANEVSAQPTETDEAVVIASGTYRPMTYQQ</sequence>
<dbReference type="Proteomes" id="UP000305848">
    <property type="component" value="Unassembled WGS sequence"/>
</dbReference>
<accession>A0A4U3L0H0</accession>
<reference evidence="2 3" key="1">
    <citation type="submission" date="2019-05" db="EMBL/GenBank/DDBJ databases">
        <title>Panacibacter sp. strain 17mud1-8 Genome sequencing and assembly.</title>
        <authorList>
            <person name="Chhetri G."/>
        </authorList>
    </citation>
    <scope>NUCLEOTIDE SEQUENCE [LARGE SCALE GENOMIC DNA]</scope>
    <source>
        <strain evidence="2 3">17mud1-8</strain>
    </source>
</reference>
<dbReference type="RefSeq" id="WP_137261779.1">
    <property type="nucleotide sequence ID" value="NZ_SZQL01000007.1"/>
</dbReference>
<evidence type="ECO:0000313" key="3">
    <source>
        <dbReference type="Proteomes" id="UP000305848"/>
    </source>
</evidence>
<keyword evidence="1" id="KW-0472">Membrane</keyword>
<dbReference type="InterPro" id="IPR024623">
    <property type="entry name" value="YtxH"/>
</dbReference>
<dbReference type="OrthoDB" id="598035at2"/>
<keyword evidence="1" id="KW-0812">Transmembrane</keyword>
<comment type="caution">
    <text evidence="2">The sequence shown here is derived from an EMBL/GenBank/DDBJ whole genome shotgun (WGS) entry which is preliminary data.</text>
</comment>
<feature type="transmembrane region" description="Helical" evidence="1">
    <location>
        <begin position="6"/>
        <end position="21"/>
    </location>
</feature>